<accession>A0AAD6G8Z6</accession>
<gene>
    <name evidence="3" type="ORF">N7494_013204</name>
</gene>
<dbReference type="InterPro" id="IPR002110">
    <property type="entry name" value="Ankyrin_rpt"/>
</dbReference>
<evidence type="ECO:0000313" key="4">
    <source>
        <dbReference type="Proteomes" id="UP001220324"/>
    </source>
</evidence>
<dbReference type="SUPFAM" id="SSF48403">
    <property type="entry name" value="Ankyrin repeat"/>
    <property type="match status" value="2"/>
</dbReference>
<organism evidence="3 4">
    <name type="scientific">Penicillium frequentans</name>
    <dbReference type="NCBI Taxonomy" id="3151616"/>
    <lineage>
        <taxon>Eukaryota</taxon>
        <taxon>Fungi</taxon>
        <taxon>Dikarya</taxon>
        <taxon>Ascomycota</taxon>
        <taxon>Pezizomycotina</taxon>
        <taxon>Eurotiomycetes</taxon>
        <taxon>Eurotiomycetidae</taxon>
        <taxon>Eurotiales</taxon>
        <taxon>Aspergillaceae</taxon>
        <taxon>Penicillium</taxon>
    </lineage>
</organism>
<reference evidence="3 4" key="1">
    <citation type="journal article" date="2023" name="IMA Fungus">
        <title>Comparative genomic study of the Penicillium genus elucidates a diverse pangenome and 15 lateral gene transfer events.</title>
        <authorList>
            <person name="Petersen C."/>
            <person name="Sorensen T."/>
            <person name="Nielsen M.R."/>
            <person name="Sondergaard T.E."/>
            <person name="Sorensen J.L."/>
            <person name="Fitzpatrick D.A."/>
            <person name="Frisvad J.C."/>
            <person name="Nielsen K.L."/>
        </authorList>
    </citation>
    <scope>NUCLEOTIDE SEQUENCE [LARGE SCALE GENOMIC DNA]</scope>
    <source>
        <strain evidence="3 4">IBT 35679</strain>
    </source>
</reference>
<dbReference type="PANTHER" id="PTHR24198:SF165">
    <property type="entry name" value="ANKYRIN REPEAT-CONTAINING PROTEIN-RELATED"/>
    <property type="match status" value="1"/>
</dbReference>
<dbReference type="Pfam" id="PF12796">
    <property type="entry name" value="Ank_2"/>
    <property type="match status" value="1"/>
</dbReference>
<dbReference type="Gene3D" id="1.25.40.20">
    <property type="entry name" value="Ankyrin repeat-containing domain"/>
    <property type="match status" value="2"/>
</dbReference>
<evidence type="ECO:0000256" key="2">
    <source>
        <dbReference type="ARBA" id="ARBA00023043"/>
    </source>
</evidence>
<keyword evidence="4" id="KW-1185">Reference proteome</keyword>
<sequence length="633" mass="71220">MLCNLPPELIIRIGENLQHFCNLNALVQSNRYFYRVLNDLLYGNALKDPSITTLGWVAQTGREGTIRKFLAAGLEIDVRCHNSWHPIVLAAESGHVGVVGTLLEHVIVNRVTEPWHDRDQERLLGEILIAAARHGRELIVKFLMEYGVNLDPDAGIIGEAIYQATCGRHVGIMKLLLETSCGQRYVHDSRITTIVRYAAARELPLLLVLIHAGMEISTFSSITWLGTVAFDSAQRSGNLAVVQFFLETECIPTSYLLDSFQHITLRYPRLALLYFTHMDIEKLMSHGDYMDQHHLLMGALLVGLKRLAERLLQILYPIECFPIAATSAVDFIKAAVYSQKIEMVELVLRGRSWTGIRIFIFPDLHYAIAQHLNEIARLLLDVIGHPQSEWAKLVHTALSCGNLQIAQFLLGRYPMSYLAASAPWVLQAAVLGGEASFDTLLRWGWSLQSEDPQQRRALESAVIRADIPVIRAFMKAGFDPNHCSPRSKRPLLSIAAMSDEPPSVEAVNLLLAFGANMDLGFSHLLSSKPSIEGLQDSPRRITTMLDGRRLRGVKILLEEGANPLALDKHGEYILVLAAFEGYLPIVKLFLRSFDKHVLPFHRTKDVVWRAASTNHRETAQCLSNYYWRHMYPT</sequence>
<dbReference type="AlphaFoldDB" id="A0AAD6G8Z6"/>
<keyword evidence="1" id="KW-0677">Repeat</keyword>
<evidence type="ECO:0000313" key="3">
    <source>
        <dbReference type="EMBL" id="KAJ5523018.1"/>
    </source>
</evidence>
<dbReference type="Proteomes" id="UP001220324">
    <property type="component" value="Unassembled WGS sequence"/>
</dbReference>
<dbReference type="PANTHER" id="PTHR24198">
    <property type="entry name" value="ANKYRIN REPEAT AND PROTEIN KINASE DOMAIN-CONTAINING PROTEIN"/>
    <property type="match status" value="1"/>
</dbReference>
<dbReference type="EMBL" id="JAQIZZ010000010">
    <property type="protein sequence ID" value="KAJ5523018.1"/>
    <property type="molecule type" value="Genomic_DNA"/>
</dbReference>
<evidence type="ECO:0000256" key="1">
    <source>
        <dbReference type="ARBA" id="ARBA00022737"/>
    </source>
</evidence>
<keyword evidence="2" id="KW-0040">ANK repeat</keyword>
<comment type="caution">
    <text evidence="3">The sequence shown here is derived from an EMBL/GenBank/DDBJ whole genome shotgun (WGS) entry which is preliminary data.</text>
</comment>
<protein>
    <submittedName>
        <fullName evidence="3">Uncharacterized protein</fullName>
    </submittedName>
</protein>
<name>A0AAD6G8Z6_9EURO</name>
<dbReference type="InterPro" id="IPR036770">
    <property type="entry name" value="Ankyrin_rpt-contain_sf"/>
</dbReference>
<dbReference type="SMART" id="SM00248">
    <property type="entry name" value="ANK"/>
    <property type="match status" value="7"/>
</dbReference>
<proteinExistence type="predicted"/>